<keyword evidence="7" id="KW-0813">Transport</keyword>
<dbReference type="EMBL" id="VBOZ01000032">
    <property type="protein sequence ID" value="TMQ63289.1"/>
    <property type="molecule type" value="Genomic_DNA"/>
</dbReference>
<keyword evidence="3" id="KW-1003">Cell membrane</keyword>
<keyword evidence="4 7" id="KW-0812">Transmembrane</keyword>
<dbReference type="PANTHER" id="PTHR30558">
    <property type="entry name" value="EXBD MEMBRANE COMPONENT OF PMF-DRIVEN MACROMOLECULE IMPORT SYSTEM"/>
    <property type="match status" value="1"/>
</dbReference>
<dbReference type="Gene3D" id="3.30.420.270">
    <property type="match status" value="1"/>
</dbReference>
<evidence type="ECO:0000256" key="6">
    <source>
        <dbReference type="ARBA" id="ARBA00023136"/>
    </source>
</evidence>
<evidence type="ECO:0000256" key="1">
    <source>
        <dbReference type="ARBA" id="ARBA00004162"/>
    </source>
</evidence>
<comment type="subcellular location">
    <subcellularLocation>
        <location evidence="1">Cell membrane</location>
        <topology evidence="1">Single-pass membrane protein</topology>
    </subcellularLocation>
    <subcellularLocation>
        <location evidence="7">Cell membrane</location>
        <topology evidence="7">Single-pass type II membrane protein</topology>
    </subcellularLocation>
</comment>
<dbReference type="GO" id="GO:0005886">
    <property type="term" value="C:plasma membrane"/>
    <property type="evidence" value="ECO:0007669"/>
    <property type="project" value="UniProtKB-SubCell"/>
</dbReference>
<dbReference type="GO" id="GO:0022857">
    <property type="term" value="F:transmembrane transporter activity"/>
    <property type="evidence" value="ECO:0007669"/>
    <property type="project" value="InterPro"/>
</dbReference>
<evidence type="ECO:0000256" key="4">
    <source>
        <dbReference type="ARBA" id="ARBA00022692"/>
    </source>
</evidence>
<organism evidence="9 10">
    <name type="scientific">Eiseniibacteriota bacterium</name>
    <dbReference type="NCBI Taxonomy" id="2212470"/>
    <lineage>
        <taxon>Bacteria</taxon>
        <taxon>Candidatus Eiseniibacteriota</taxon>
    </lineage>
</organism>
<keyword evidence="5 8" id="KW-1133">Transmembrane helix</keyword>
<evidence type="ECO:0000256" key="2">
    <source>
        <dbReference type="ARBA" id="ARBA00005811"/>
    </source>
</evidence>
<evidence type="ECO:0000256" key="3">
    <source>
        <dbReference type="ARBA" id="ARBA00022475"/>
    </source>
</evidence>
<proteinExistence type="inferred from homology"/>
<comment type="similarity">
    <text evidence="2 7">Belongs to the ExbD/TolR family.</text>
</comment>
<evidence type="ECO:0000256" key="5">
    <source>
        <dbReference type="ARBA" id="ARBA00022989"/>
    </source>
</evidence>
<gene>
    <name evidence="9" type="ORF">E6K79_10325</name>
</gene>
<evidence type="ECO:0000256" key="8">
    <source>
        <dbReference type="SAM" id="Phobius"/>
    </source>
</evidence>
<dbReference type="Proteomes" id="UP000317691">
    <property type="component" value="Unassembled WGS sequence"/>
</dbReference>
<dbReference type="AlphaFoldDB" id="A0A538TI38"/>
<evidence type="ECO:0000313" key="9">
    <source>
        <dbReference type="EMBL" id="TMQ63289.1"/>
    </source>
</evidence>
<dbReference type="GO" id="GO:0015031">
    <property type="term" value="P:protein transport"/>
    <property type="evidence" value="ECO:0007669"/>
    <property type="project" value="UniProtKB-KW"/>
</dbReference>
<dbReference type="InterPro" id="IPR003400">
    <property type="entry name" value="ExbD"/>
</dbReference>
<protein>
    <submittedName>
        <fullName evidence="9">Biopolymer transporter ExbD</fullName>
    </submittedName>
</protein>
<feature type="transmembrane region" description="Helical" evidence="8">
    <location>
        <begin position="21"/>
        <end position="42"/>
    </location>
</feature>
<evidence type="ECO:0000313" key="10">
    <source>
        <dbReference type="Proteomes" id="UP000317691"/>
    </source>
</evidence>
<name>A0A538TI38_UNCEI</name>
<keyword evidence="7" id="KW-0653">Protein transport</keyword>
<evidence type="ECO:0000256" key="7">
    <source>
        <dbReference type="RuleBase" id="RU003879"/>
    </source>
</evidence>
<comment type="caution">
    <text evidence="9">The sequence shown here is derived from an EMBL/GenBank/DDBJ whole genome shotgun (WGS) entry which is preliminary data.</text>
</comment>
<sequence>MRRGRIPGYQVMITKINVTPIIDVALVLVIILLVTAPLLSVADLPVDLPQARSREAEDERNVSITLSTAGAIAIDEDIVSADELGPALQARLAKSGNEGVLVVVRADAGAPYSAVHHLLEVARAAGATRLAIATRQRTEAKP</sequence>
<dbReference type="PANTHER" id="PTHR30558:SF7">
    <property type="entry name" value="TOL-PAL SYSTEM PROTEIN TOLR"/>
    <property type="match status" value="1"/>
</dbReference>
<keyword evidence="6 8" id="KW-0472">Membrane</keyword>
<reference evidence="9 10" key="1">
    <citation type="journal article" date="2019" name="Nat. Microbiol.">
        <title>Mediterranean grassland soil C-N compound turnover is dependent on rainfall and depth, and is mediated by genomically divergent microorganisms.</title>
        <authorList>
            <person name="Diamond S."/>
            <person name="Andeer P.F."/>
            <person name="Li Z."/>
            <person name="Crits-Christoph A."/>
            <person name="Burstein D."/>
            <person name="Anantharaman K."/>
            <person name="Lane K.R."/>
            <person name="Thomas B.C."/>
            <person name="Pan C."/>
            <person name="Northen T.R."/>
            <person name="Banfield J.F."/>
        </authorList>
    </citation>
    <scope>NUCLEOTIDE SEQUENCE [LARGE SCALE GENOMIC DNA]</scope>
    <source>
        <strain evidence="9">WS_9</strain>
    </source>
</reference>
<accession>A0A538TI38</accession>
<dbReference type="Pfam" id="PF02472">
    <property type="entry name" value="ExbD"/>
    <property type="match status" value="1"/>
</dbReference>